<name>A0A1A8T035_9GAMM</name>
<dbReference type="Proteomes" id="UP000092544">
    <property type="component" value="Unassembled WGS sequence"/>
</dbReference>
<evidence type="ECO:0000256" key="4">
    <source>
        <dbReference type="ARBA" id="ARBA00022989"/>
    </source>
</evidence>
<dbReference type="STRING" id="1792290.MSP8886_00188"/>
<reference evidence="8 9" key="1">
    <citation type="submission" date="2016-06" db="EMBL/GenBank/DDBJ databases">
        <authorList>
            <person name="Kjaerup R.B."/>
            <person name="Dalgaard T.S."/>
            <person name="Juul-Madsen H.R."/>
        </authorList>
    </citation>
    <scope>NUCLEOTIDE SEQUENCE [LARGE SCALE GENOMIC DNA]</scope>
    <source>
        <strain evidence="8 9">CECT 8886</strain>
    </source>
</reference>
<feature type="transmembrane region" description="Helical" evidence="7">
    <location>
        <begin position="50"/>
        <end position="73"/>
    </location>
</feature>
<dbReference type="GO" id="GO:0043190">
    <property type="term" value="C:ATP-binding cassette (ABC) transporter complex"/>
    <property type="evidence" value="ECO:0007669"/>
    <property type="project" value="InterPro"/>
</dbReference>
<evidence type="ECO:0000256" key="7">
    <source>
        <dbReference type="SAM" id="Phobius"/>
    </source>
</evidence>
<sequence length="264" mass="28021">MFEYSFMQNAWLATIVISLLAGPIGYFLVLRGQSFAGHALAHLGFTGASASIFLGVTPFSGALIATVMGGVAIGYLGNRLEHRDVVIGIVLTMALGIGLLALHFYTQFATQASSLLFGNILAVSHSMVIRLAILSVLCGMAFLLLARPLLLTTLQPDIAESRGYSVGRYSIVFFIICALVTAACSQIVGALLVFTLMIAPGAAALQLSSHLKQGLILSAVLALVYGLGGITISYYSNWPVSFTITSLSCLGYALARLYRSKKHH</sequence>
<protein>
    <submittedName>
        <fullName evidence="8">High-affinity zinc uptake system membrane protein ZnuB</fullName>
    </submittedName>
</protein>
<feature type="transmembrane region" description="Helical" evidence="7">
    <location>
        <begin position="6"/>
        <end position="29"/>
    </location>
</feature>
<evidence type="ECO:0000256" key="5">
    <source>
        <dbReference type="ARBA" id="ARBA00023136"/>
    </source>
</evidence>
<dbReference type="SUPFAM" id="SSF81345">
    <property type="entry name" value="ABC transporter involved in vitamin B12 uptake, BtuC"/>
    <property type="match status" value="1"/>
</dbReference>
<dbReference type="OrthoDB" id="2375762at2"/>
<feature type="transmembrane region" description="Helical" evidence="7">
    <location>
        <begin position="215"/>
        <end position="234"/>
    </location>
</feature>
<dbReference type="RefSeq" id="WP_067011781.1">
    <property type="nucleotide sequence ID" value="NZ_FLOB01000001.1"/>
</dbReference>
<comment type="subcellular location">
    <subcellularLocation>
        <location evidence="6">Cell membrane</location>
        <topology evidence="6">Multi-pass membrane protein</topology>
    </subcellularLocation>
    <subcellularLocation>
        <location evidence="1">Membrane</location>
        <topology evidence="1">Multi-pass membrane protein</topology>
    </subcellularLocation>
</comment>
<dbReference type="AlphaFoldDB" id="A0A1A8T035"/>
<dbReference type="GO" id="GO:0055085">
    <property type="term" value="P:transmembrane transport"/>
    <property type="evidence" value="ECO:0007669"/>
    <property type="project" value="InterPro"/>
</dbReference>
<keyword evidence="9" id="KW-1185">Reference proteome</keyword>
<keyword evidence="5 7" id="KW-0472">Membrane</keyword>
<evidence type="ECO:0000256" key="1">
    <source>
        <dbReference type="ARBA" id="ARBA00004141"/>
    </source>
</evidence>
<organism evidence="8 9">
    <name type="scientific">Marinomonas spartinae</name>
    <dbReference type="NCBI Taxonomy" id="1792290"/>
    <lineage>
        <taxon>Bacteria</taxon>
        <taxon>Pseudomonadati</taxon>
        <taxon>Pseudomonadota</taxon>
        <taxon>Gammaproteobacteria</taxon>
        <taxon>Oceanospirillales</taxon>
        <taxon>Oceanospirillaceae</taxon>
        <taxon>Marinomonas</taxon>
    </lineage>
</organism>
<keyword evidence="4 7" id="KW-1133">Transmembrane helix</keyword>
<dbReference type="PANTHER" id="PTHR30477">
    <property type="entry name" value="ABC-TRANSPORTER METAL-BINDING PROTEIN"/>
    <property type="match status" value="1"/>
</dbReference>
<dbReference type="EMBL" id="FLOB01000001">
    <property type="protein sequence ID" value="SBS25159.1"/>
    <property type="molecule type" value="Genomic_DNA"/>
</dbReference>
<dbReference type="Pfam" id="PF00950">
    <property type="entry name" value="ABC-3"/>
    <property type="match status" value="1"/>
</dbReference>
<dbReference type="InterPro" id="IPR037294">
    <property type="entry name" value="ABC_BtuC-like"/>
</dbReference>
<feature type="transmembrane region" description="Helical" evidence="7">
    <location>
        <begin position="127"/>
        <end position="150"/>
    </location>
</feature>
<evidence type="ECO:0000256" key="3">
    <source>
        <dbReference type="ARBA" id="ARBA00022692"/>
    </source>
</evidence>
<dbReference type="PANTHER" id="PTHR30477:SF0">
    <property type="entry name" value="METAL TRANSPORT SYSTEM MEMBRANE PROTEIN TM_0125-RELATED"/>
    <property type="match status" value="1"/>
</dbReference>
<evidence type="ECO:0000256" key="2">
    <source>
        <dbReference type="ARBA" id="ARBA00008034"/>
    </source>
</evidence>
<keyword evidence="3 6" id="KW-0812">Transmembrane</keyword>
<gene>
    <name evidence="8" type="primary">znuB_1</name>
    <name evidence="8" type="ORF">MSP8886_00188</name>
</gene>
<dbReference type="InterPro" id="IPR001626">
    <property type="entry name" value="ABC_TroCD"/>
</dbReference>
<evidence type="ECO:0000313" key="9">
    <source>
        <dbReference type="Proteomes" id="UP000092544"/>
    </source>
</evidence>
<keyword evidence="6" id="KW-0813">Transport</keyword>
<proteinExistence type="inferred from homology"/>
<accession>A0A1A8T035</accession>
<feature type="transmembrane region" description="Helical" evidence="7">
    <location>
        <begin position="170"/>
        <end position="203"/>
    </location>
</feature>
<evidence type="ECO:0000313" key="8">
    <source>
        <dbReference type="EMBL" id="SBS25159.1"/>
    </source>
</evidence>
<comment type="similarity">
    <text evidence="2 6">Belongs to the ABC-3 integral membrane protein family.</text>
</comment>
<evidence type="ECO:0000256" key="6">
    <source>
        <dbReference type="RuleBase" id="RU003943"/>
    </source>
</evidence>
<feature type="transmembrane region" description="Helical" evidence="7">
    <location>
        <begin position="85"/>
        <end position="106"/>
    </location>
</feature>
<dbReference type="Gene3D" id="1.10.3470.10">
    <property type="entry name" value="ABC transporter involved in vitamin B12 uptake, BtuC"/>
    <property type="match status" value="1"/>
</dbReference>